<evidence type="ECO:0000313" key="8">
    <source>
        <dbReference type="WBParaSite" id="HPBE_0001969701-mRNA-1"/>
    </source>
</evidence>
<dbReference type="InterPro" id="IPR020901">
    <property type="entry name" value="Prtase_inh_Kunz-CS"/>
</dbReference>
<protein>
    <submittedName>
        <fullName evidence="8">Kunitz/Bovine pancreatic trypsin inhibitor domain protein</fullName>
    </submittedName>
</protein>
<name>A0A3P8C4N6_HELPZ</name>
<feature type="domain" description="BPTI/Kunitz inhibitor" evidence="5">
    <location>
        <begin position="996"/>
        <end position="1046"/>
    </location>
</feature>
<sequence length="1117" mass="121641">MRVPACFDSEFGCCPDNSTFATGDFNEGCSNCSLTEFGCCADNYTAATGKGGRGCEEFVESPLNLEEGGEGSGEEKAAECQVSNENGDMATVDCAMANATMVDDEDLFGNGTDTNATMHCSKSEFGCCPDWVTPAEGSNNAGCPTFVLGACNETEYGCCHDEVTLARGPNLEGCGEPSCAGSLYGCCKDRKTIAFGPHYAGCERSSFPCELSEYGCCADGETAALGANGTGCGENCLTTKYGCCPDGKGTAKGHHNEGCGCVYAQYGCCPDGKTAAKGAGFYGCPDSCAQSQFGCCPDGKTPARGSHKEGCPCQYTRYGCCPDEPVNQIPLNLCDHSIRQNIAISRYGCCPDGESKAIGPDYAGCPSTTLAPFLLGGTVAPSKISSCALPQDQGTVCSSGYKLVWYYDTTEGRCSQFWYGGCEGNDNRFATKEQCETICVEPPGIGRCYLPKVEGPLRCDQPQAKYWYDYNTKQCAAFCFQTFCKDVGPFELPTTDAPAPPQPPPYVPQAEHVDLDHEVVAHPITDEAPTRRFEERPRPPMPTIEEVCRSTQDSGPCQDYSDQFYYDAYKGTCLTFIYGGCGGNLNRFRSEEECMQRCGFLNPTAAASHQGSPVHVGYPDQQQGQHPYAAEQQQQQQPSYPEHQQSLVRPPPPVVPQQPGFGSVAAHSAKSRQACHLPLDVGKCQGSFDSWYFEMATGSCVEFKYSGCSGNANRFTSRDECENTCVRQPDSQTDSASHGVTSVCDEPKETGPCTNFVTKWYYNKADGTCNRFHYGGCEGTGNRFDNEQNACTLPKVQGPCSGKHEYFYFNAASQSCDKFTYGGCLGNTNRFTTQEECQSRCQRSPVADRVLSDDPMPDRWSSSDSCQLPKDIGPCRAYVPSFYYDSRDDSCKEFIYGGCGGNANRFETAEQCSASCPRRRQQGRRELNGLSVADEAEQVAHGEEARLQEDESNGTPPDEQDDQLNDELLRGIDYDEKKVLAIQKGSLSPYTLPELCGLPEEHGSCFDDILRWRFDPEKKSCTSFMYGGCDMNANHFTSEEDCERACGSWRTTAVCDLPPEVGNCEASVNKWYYDKSKDACSIMFWSGCGGNGNRFSSREDCESLCREESNWKAEVDV</sequence>
<keyword evidence="2" id="KW-0722">Serine protease inhibitor</keyword>
<proteinExistence type="predicted"/>
<keyword evidence="7" id="KW-1185">Reference proteome</keyword>
<keyword evidence="1" id="KW-0646">Protease inhibitor</keyword>
<dbReference type="CDD" id="cd22635">
    <property type="entry name" value="Kunitz_papilin"/>
    <property type="match status" value="1"/>
</dbReference>
<evidence type="ECO:0000256" key="4">
    <source>
        <dbReference type="SAM" id="MobiDB-lite"/>
    </source>
</evidence>
<dbReference type="InterPro" id="IPR002223">
    <property type="entry name" value="Kunitz_BPTI"/>
</dbReference>
<feature type="domain" description="BPTI/Kunitz inhibitor" evidence="5">
    <location>
        <begin position="791"/>
        <end position="841"/>
    </location>
</feature>
<feature type="compositionally biased region" description="Basic and acidic residues" evidence="4">
    <location>
        <begin position="938"/>
        <end position="949"/>
    </location>
</feature>
<dbReference type="SUPFAM" id="SSF57362">
    <property type="entry name" value="BPTI-like"/>
    <property type="match status" value="8"/>
</dbReference>
<evidence type="ECO:0000313" key="7">
    <source>
        <dbReference type="Proteomes" id="UP000050761"/>
    </source>
</evidence>
<dbReference type="FunFam" id="4.10.410.10:FF:000021">
    <property type="entry name" value="Serine protease inhibitor, putative"/>
    <property type="match status" value="1"/>
</dbReference>
<keyword evidence="3" id="KW-1015">Disulfide bond</keyword>
<dbReference type="AlphaFoldDB" id="A0A3P8C4N6"/>
<feature type="domain" description="BPTI/Kunitz inhibitor" evidence="5">
    <location>
        <begin position="744"/>
        <end position="789"/>
    </location>
</feature>
<evidence type="ECO:0000259" key="5">
    <source>
        <dbReference type="PROSITE" id="PS50279"/>
    </source>
</evidence>
<evidence type="ECO:0000313" key="6">
    <source>
        <dbReference type="EMBL" id="VDP16238.1"/>
    </source>
</evidence>
<accession>A0A3P8C4N6</accession>
<feature type="domain" description="BPTI/Kunitz inhibitor" evidence="5">
    <location>
        <begin position="866"/>
        <end position="916"/>
    </location>
</feature>
<feature type="region of interest" description="Disordered" evidence="4">
    <location>
        <begin position="531"/>
        <end position="552"/>
    </location>
</feature>
<feature type="domain" description="BPTI/Kunitz inhibitor" evidence="5">
    <location>
        <begin position="675"/>
        <end position="725"/>
    </location>
</feature>
<dbReference type="Gene3D" id="4.10.410.10">
    <property type="entry name" value="Pancreatic trypsin inhibitor Kunitz domain"/>
    <property type="match status" value="8"/>
</dbReference>
<feature type="domain" description="BPTI/Kunitz inhibitor" evidence="5">
    <location>
        <begin position="548"/>
        <end position="598"/>
    </location>
</feature>
<organism evidence="6">
    <name type="scientific">Heligmosomoides polygyrus</name>
    <name type="common">Parasitic roundworm</name>
    <dbReference type="NCBI Taxonomy" id="6339"/>
    <lineage>
        <taxon>Eukaryota</taxon>
        <taxon>Metazoa</taxon>
        <taxon>Ecdysozoa</taxon>
        <taxon>Nematoda</taxon>
        <taxon>Chromadorea</taxon>
        <taxon>Rhabditida</taxon>
        <taxon>Rhabditina</taxon>
        <taxon>Rhabditomorpha</taxon>
        <taxon>Strongyloidea</taxon>
        <taxon>Heligmosomidae</taxon>
        <taxon>Heligmosomoides</taxon>
    </lineage>
</organism>
<evidence type="ECO:0000256" key="1">
    <source>
        <dbReference type="ARBA" id="ARBA00022690"/>
    </source>
</evidence>
<reference evidence="6 7" key="1">
    <citation type="submission" date="2018-11" db="EMBL/GenBank/DDBJ databases">
        <authorList>
            <consortium name="Pathogen Informatics"/>
        </authorList>
    </citation>
    <scope>NUCLEOTIDE SEQUENCE [LARGE SCALE GENOMIC DNA]</scope>
</reference>
<dbReference type="OrthoDB" id="5781878at2759"/>
<feature type="domain" description="BPTI/Kunitz inhibitor" evidence="5">
    <location>
        <begin position="1055"/>
        <end position="1105"/>
    </location>
</feature>
<evidence type="ECO:0000256" key="3">
    <source>
        <dbReference type="ARBA" id="ARBA00023157"/>
    </source>
</evidence>
<dbReference type="PANTHER" id="PTHR10083">
    <property type="entry name" value="KUNITZ-TYPE PROTEASE INHIBITOR-RELATED"/>
    <property type="match status" value="1"/>
</dbReference>
<evidence type="ECO:0000256" key="2">
    <source>
        <dbReference type="ARBA" id="ARBA00022900"/>
    </source>
</evidence>
<dbReference type="SMART" id="SM00131">
    <property type="entry name" value="KU"/>
    <property type="match status" value="8"/>
</dbReference>
<dbReference type="EMBL" id="UZAH01031549">
    <property type="protein sequence ID" value="VDP16238.1"/>
    <property type="molecule type" value="Genomic_DNA"/>
</dbReference>
<feature type="region of interest" description="Disordered" evidence="4">
    <location>
        <begin position="925"/>
        <end position="963"/>
    </location>
</feature>
<dbReference type="Pfam" id="PF00014">
    <property type="entry name" value="Kunitz_BPTI"/>
    <property type="match status" value="8"/>
</dbReference>
<dbReference type="GO" id="GO:0004867">
    <property type="term" value="F:serine-type endopeptidase inhibitor activity"/>
    <property type="evidence" value="ECO:0007669"/>
    <property type="project" value="UniProtKB-KW"/>
</dbReference>
<feature type="region of interest" description="Disordered" evidence="4">
    <location>
        <begin position="609"/>
        <end position="662"/>
    </location>
</feature>
<dbReference type="Proteomes" id="UP000050761">
    <property type="component" value="Unassembled WGS sequence"/>
</dbReference>
<dbReference type="PROSITE" id="PS00280">
    <property type="entry name" value="BPTI_KUNITZ_1"/>
    <property type="match status" value="6"/>
</dbReference>
<dbReference type="InterPro" id="IPR050098">
    <property type="entry name" value="TFPI/VKTCI-like"/>
</dbReference>
<feature type="compositionally biased region" description="Low complexity" evidence="4">
    <location>
        <begin position="621"/>
        <end position="646"/>
    </location>
</feature>
<feature type="domain" description="BPTI/Kunitz inhibitor" evidence="5">
    <location>
        <begin position="387"/>
        <end position="439"/>
    </location>
</feature>
<dbReference type="PROSITE" id="PS50279">
    <property type="entry name" value="BPTI_KUNITZ_2"/>
    <property type="match status" value="8"/>
</dbReference>
<gene>
    <name evidence="6" type="ORF">HPBE_LOCUS19695</name>
</gene>
<dbReference type="InterPro" id="IPR036880">
    <property type="entry name" value="Kunitz_BPTI_sf"/>
</dbReference>
<dbReference type="WBParaSite" id="HPBE_0001969701-mRNA-1">
    <property type="protein sequence ID" value="HPBE_0001969701-mRNA-1"/>
    <property type="gene ID" value="HPBE_0001969701"/>
</dbReference>
<reference evidence="8" key="2">
    <citation type="submission" date="2019-09" db="UniProtKB">
        <authorList>
            <consortium name="WormBaseParasite"/>
        </authorList>
    </citation>
    <scope>IDENTIFICATION</scope>
</reference>
<dbReference type="CDD" id="cd00109">
    <property type="entry name" value="Kunitz-type"/>
    <property type="match status" value="5"/>
</dbReference>
<dbReference type="FunFam" id="4.10.410.10:FF:000020">
    <property type="entry name" value="Collagen, type VI, alpha 3"/>
    <property type="match status" value="3"/>
</dbReference>
<dbReference type="PRINTS" id="PR00759">
    <property type="entry name" value="BASICPTASE"/>
</dbReference>
<dbReference type="FunFam" id="4.10.410.10:FF:000005">
    <property type="entry name" value="Pancreatic trypsin inhibitor"/>
    <property type="match status" value="1"/>
</dbReference>
<feature type="non-terminal residue" evidence="6">
    <location>
        <position position="1117"/>
    </location>
</feature>